<evidence type="ECO:0000313" key="2">
    <source>
        <dbReference type="EMBL" id="MBJ6799428.1"/>
    </source>
</evidence>
<sequence>MKGKIFLTLLLAFATLAQVTTAAELKEDVRITKAKRLFERYVSLEHAFEPAAADLYSDEAVIRNKRTYPTGQIRELTMPAPTYKELLRKSMPLAKLRGDTSTYADVSYSFDGDGVRIKADRYSNLKKYHSPLSVLVKPSSTGEWLVYEELSESQP</sequence>
<dbReference type="Proteomes" id="UP000641025">
    <property type="component" value="Unassembled WGS sequence"/>
</dbReference>
<dbReference type="RefSeq" id="WP_199393950.1">
    <property type="nucleotide sequence ID" value="NZ_JAEMHK010000003.1"/>
</dbReference>
<keyword evidence="3" id="KW-1185">Reference proteome</keyword>
<name>A0ABS0YN67_9BACT</name>
<evidence type="ECO:0000256" key="1">
    <source>
        <dbReference type="SAM" id="SignalP"/>
    </source>
</evidence>
<dbReference type="EMBL" id="JAEMHK010000003">
    <property type="protein sequence ID" value="MBJ6799428.1"/>
    <property type="molecule type" value="Genomic_DNA"/>
</dbReference>
<accession>A0ABS0YN67</accession>
<feature type="chain" id="PRO_5047407083" description="DUF4440 domain-containing protein" evidence="1">
    <location>
        <begin position="23"/>
        <end position="155"/>
    </location>
</feature>
<proteinExistence type="predicted"/>
<protein>
    <recommendedName>
        <fullName evidence="4">DUF4440 domain-containing protein</fullName>
    </recommendedName>
</protein>
<comment type="caution">
    <text evidence="2">The sequence shown here is derived from an EMBL/GenBank/DDBJ whole genome shotgun (WGS) entry which is preliminary data.</text>
</comment>
<gene>
    <name evidence="2" type="ORF">JFN90_04665</name>
</gene>
<evidence type="ECO:0000313" key="3">
    <source>
        <dbReference type="Proteomes" id="UP000641025"/>
    </source>
</evidence>
<feature type="signal peptide" evidence="1">
    <location>
        <begin position="1"/>
        <end position="22"/>
    </location>
</feature>
<keyword evidence="1" id="KW-0732">Signal</keyword>
<evidence type="ECO:0008006" key="4">
    <source>
        <dbReference type="Google" id="ProtNLM"/>
    </source>
</evidence>
<organism evidence="2 3">
    <name type="scientific">Geomonas propionica</name>
    <dbReference type="NCBI Taxonomy" id="2798582"/>
    <lineage>
        <taxon>Bacteria</taxon>
        <taxon>Pseudomonadati</taxon>
        <taxon>Thermodesulfobacteriota</taxon>
        <taxon>Desulfuromonadia</taxon>
        <taxon>Geobacterales</taxon>
        <taxon>Geobacteraceae</taxon>
        <taxon>Geomonas</taxon>
    </lineage>
</organism>
<reference evidence="2 3" key="1">
    <citation type="submission" date="2020-12" db="EMBL/GenBank/DDBJ databases">
        <title>Geomonas sp. Red259, isolated from paddy soil.</title>
        <authorList>
            <person name="Xu Z."/>
            <person name="Zhang Z."/>
            <person name="Masuda Y."/>
            <person name="Itoh H."/>
            <person name="Senoo K."/>
        </authorList>
    </citation>
    <scope>NUCLEOTIDE SEQUENCE [LARGE SCALE GENOMIC DNA]</scope>
    <source>
        <strain evidence="2 3">Red259</strain>
    </source>
</reference>